<dbReference type="PANTHER" id="PTHR15276:SF0">
    <property type="entry name" value="COILED-COIL DOMAIN-CONTAINING PROTEIN 6"/>
    <property type="match status" value="1"/>
</dbReference>
<dbReference type="PANTHER" id="PTHR15276">
    <property type="entry name" value="H4 D10S170 PROTEIN-RELATED"/>
    <property type="match status" value="1"/>
</dbReference>
<evidence type="ECO:0000313" key="3">
    <source>
        <dbReference type="Proteomes" id="UP001648503"/>
    </source>
</evidence>
<reference evidence="2 3" key="1">
    <citation type="submission" date="2021-02" db="EMBL/GenBank/DDBJ databases">
        <title>Variation within the Batrachochytrium salamandrivorans European outbreak.</title>
        <authorList>
            <person name="Kelly M."/>
            <person name="Pasmans F."/>
            <person name="Shea T.P."/>
            <person name="Munoz J.F."/>
            <person name="Carranza S."/>
            <person name="Cuomo C.A."/>
            <person name="Martel A."/>
        </authorList>
    </citation>
    <scope>NUCLEOTIDE SEQUENCE [LARGE SCALE GENOMIC DNA]</scope>
    <source>
        <strain evidence="2 3">AMFP18/2</strain>
    </source>
</reference>
<comment type="caution">
    <text evidence="2">The sequence shown here is derived from an EMBL/GenBank/DDBJ whole genome shotgun (WGS) entry which is preliminary data.</text>
</comment>
<organism evidence="2 3">
    <name type="scientific">Batrachochytrium salamandrivorans</name>
    <dbReference type="NCBI Taxonomy" id="1357716"/>
    <lineage>
        <taxon>Eukaryota</taxon>
        <taxon>Fungi</taxon>
        <taxon>Fungi incertae sedis</taxon>
        <taxon>Chytridiomycota</taxon>
        <taxon>Chytridiomycota incertae sedis</taxon>
        <taxon>Chytridiomycetes</taxon>
        <taxon>Rhizophydiales</taxon>
        <taxon>Rhizophydiales incertae sedis</taxon>
        <taxon>Batrachochytrium</taxon>
    </lineage>
</organism>
<feature type="region of interest" description="Disordered" evidence="1">
    <location>
        <begin position="183"/>
        <end position="202"/>
    </location>
</feature>
<protein>
    <submittedName>
        <fullName evidence="2">Uncharacterized protein</fullName>
    </submittedName>
</protein>
<feature type="compositionally biased region" description="Polar residues" evidence="1">
    <location>
        <begin position="183"/>
        <end position="194"/>
    </location>
</feature>
<dbReference type="Pfam" id="PF09755">
    <property type="entry name" value="DUF2046"/>
    <property type="match status" value="1"/>
</dbReference>
<evidence type="ECO:0000313" key="2">
    <source>
        <dbReference type="EMBL" id="KAH6589012.1"/>
    </source>
</evidence>
<gene>
    <name evidence="2" type="ORF">BASA50_010328</name>
</gene>
<keyword evidence="3" id="KW-1185">Reference proteome</keyword>
<accession>A0ABQ8EYV3</accession>
<name>A0ABQ8EYV3_9FUNG</name>
<proteinExistence type="predicted"/>
<sequence length="357" mass="39402">MSQCSPTSNVPDTSGNRPADLTLQSQAQSQLLGQDLPLQEHSESDLMALKAEVNELRSALEAENRITNKLRGDLQVEKGLVSTLRADKKALKQMAVNLQATAEVEEEYISNTLMKRIQQLQHEKGDLLIRVEAEEEMITNKLQKKLRQLQKDKVEMECVLEKEQEFMVNRLQKQLDDLRGKLNNSANMSTSSSKKWGYAHSSSSSMSEITSPSMVAGPGVVEVLKAELNATKHRLQETEAANEEWRSGASAIYANIRQLALTLAHSHQACPHTDVHAEQVSPDSISSQFPPTLQPGKSSLEPHIDIPALHCVSSTNARNGSMVHSPSASPVLVALSTDPYINRPPRSLGRSFSQRDI</sequence>
<dbReference type="Proteomes" id="UP001648503">
    <property type="component" value="Unassembled WGS sequence"/>
</dbReference>
<dbReference type="InterPro" id="IPR019152">
    <property type="entry name" value="DUF2046"/>
</dbReference>
<dbReference type="EMBL" id="JAFCIX010000479">
    <property type="protein sequence ID" value="KAH6589012.1"/>
    <property type="molecule type" value="Genomic_DNA"/>
</dbReference>
<evidence type="ECO:0000256" key="1">
    <source>
        <dbReference type="SAM" id="MobiDB-lite"/>
    </source>
</evidence>